<proteinExistence type="predicted"/>
<evidence type="ECO:0000313" key="1">
    <source>
        <dbReference type="EMBL" id="KAB2102067.1"/>
    </source>
</evidence>
<keyword evidence="2" id="KW-1185">Reference proteome</keyword>
<protein>
    <submittedName>
        <fullName evidence="1">Vegetative incompatibility protein</fullName>
    </submittedName>
</protein>
<evidence type="ECO:0000313" key="2">
    <source>
        <dbReference type="Proteomes" id="UP000293547"/>
    </source>
</evidence>
<dbReference type="EMBL" id="PDWZ02000010">
    <property type="protein sequence ID" value="KAB2102067.1"/>
    <property type="molecule type" value="Genomic_DNA"/>
</dbReference>
<name>A0ACB6FCF5_9PLEO</name>
<reference evidence="1 2" key="1">
    <citation type="journal article" date="2019" name="bioRxiv">
        <title>Genomics, evolutionary history and diagnostics of the Alternaria alternata species group including apple and Asian pear pathotypes.</title>
        <authorList>
            <person name="Armitage A.D."/>
            <person name="Cockerton H.M."/>
            <person name="Sreenivasaprasad S."/>
            <person name="Woodhall J.W."/>
            <person name="Lane C.R."/>
            <person name="Harrison R.J."/>
            <person name="Clarkson J.P."/>
        </authorList>
    </citation>
    <scope>NUCLEOTIDE SEQUENCE [LARGE SCALE GENOMIC DNA]</scope>
    <source>
        <strain evidence="1 2">FERA 650</strain>
    </source>
</reference>
<comment type="caution">
    <text evidence="1">The sequence shown here is derived from an EMBL/GenBank/DDBJ whole genome shotgun (WGS) entry which is preliminary data.</text>
</comment>
<organism evidence="1 2">
    <name type="scientific">Alternaria gaisen</name>
    <dbReference type="NCBI Taxonomy" id="167740"/>
    <lineage>
        <taxon>Eukaryota</taxon>
        <taxon>Fungi</taxon>
        <taxon>Dikarya</taxon>
        <taxon>Ascomycota</taxon>
        <taxon>Pezizomycotina</taxon>
        <taxon>Dothideomycetes</taxon>
        <taxon>Pleosporomycetidae</taxon>
        <taxon>Pleosporales</taxon>
        <taxon>Pleosporineae</taxon>
        <taxon>Pleosporaceae</taxon>
        <taxon>Alternaria</taxon>
        <taxon>Alternaria sect. Alternaria</taxon>
    </lineage>
</organism>
<gene>
    <name evidence="1" type="ORF">AG0111_0g9562</name>
</gene>
<accession>A0ACB6FCF5</accession>
<dbReference type="Proteomes" id="UP000293547">
    <property type="component" value="Unassembled WGS sequence"/>
</dbReference>
<sequence length="601" mass="66064">MPHIRGKYDHAGKALFEDANAWVALSKIFISMTQDKGLKRTYLVVDALDECVVDLPKLLDLIVLTSTLSARIKWLVSSRNENYIEEKLKLVSDEAKLSLELKQNAEQVARAVDAYIDHKLSCLESLGEAGLQNQVRDELRWKANGTFLWVALVMQELEKPESWDPLAVVEEAPAGLQQLYDRMMQQIQRLSARNVEICQSLLCITAVVYRPLYLAESAKDYLSDKMRSAALSSESKVHYTLFAQSLELLSNRLKRDMYSLVELGCSIDEVRVPDRDLLATARYPPTGSLVRQLFKHEELEAISIRPTLSEEWSACLQTLEGYSSTVSSVAFSHDSTRLTSASYDNTVKIWDASTGACVQTLEGHSSSVSSVAFSHDSTRLASASRDNTVKIWDASTGACVQTLEGHSRGVNSVVFSHDSTRLVSASYDSTVKIWDASTGACVQTLEGHSREVTSVVFSHDSTRLASASDDSTVKIWDASTGACVQTLEGHSCGVYSVVFSHDSTRLASASRDNTVKMWDASTGACLHTLKGYSNAVSSVAFSHDSTRLVSASDDNTVKIWDASSGACVQTLEGYSDYVYSVVFSHDSTRLASASRDNTVKI</sequence>